<evidence type="ECO:0000313" key="2">
    <source>
        <dbReference type="EMBL" id="VDN93176.1"/>
    </source>
</evidence>
<organism evidence="4">
    <name type="scientific">Brugia pahangi</name>
    <name type="common">Filarial nematode worm</name>
    <dbReference type="NCBI Taxonomy" id="6280"/>
    <lineage>
        <taxon>Eukaryota</taxon>
        <taxon>Metazoa</taxon>
        <taxon>Ecdysozoa</taxon>
        <taxon>Nematoda</taxon>
        <taxon>Chromadorea</taxon>
        <taxon>Rhabditida</taxon>
        <taxon>Spirurina</taxon>
        <taxon>Spiruromorpha</taxon>
        <taxon>Filarioidea</taxon>
        <taxon>Onchocercidae</taxon>
        <taxon>Brugia</taxon>
    </lineage>
</organism>
<dbReference type="EMBL" id="UZAD01013262">
    <property type="protein sequence ID" value="VDN93176.1"/>
    <property type="molecule type" value="Genomic_DNA"/>
</dbReference>
<sequence>MSPTSSRRNAEHNLSTSLLPSSSQTSMLWNIQYLESLMKFINDSRNSQTIKLQSRINHFNSKMFAKIESMKLERNRILYENETKMKK</sequence>
<evidence type="ECO:0000256" key="1">
    <source>
        <dbReference type="SAM" id="MobiDB-lite"/>
    </source>
</evidence>
<accession>A0A0N4TTG4</accession>
<reference evidence="4" key="1">
    <citation type="submission" date="2017-02" db="UniProtKB">
        <authorList>
            <consortium name="WormBaseParasite"/>
        </authorList>
    </citation>
    <scope>IDENTIFICATION</scope>
</reference>
<dbReference type="WBParaSite" id="BPAG_0001202801-mRNA-1">
    <property type="protein sequence ID" value="BPAG_0001202801-mRNA-1"/>
    <property type="gene ID" value="BPAG_0001202801"/>
</dbReference>
<protein>
    <submittedName>
        <fullName evidence="2 4">Uncharacterized protein</fullName>
    </submittedName>
</protein>
<feature type="region of interest" description="Disordered" evidence="1">
    <location>
        <begin position="1"/>
        <end position="21"/>
    </location>
</feature>
<proteinExistence type="predicted"/>
<gene>
    <name evidence="2" type="ORF">BPAG_LOCUS11990</name>
</gene>
<evidence type="ECO:0000313" key="3">
    <source>
        <dbReference type="Proteomes" id="UP000278627"/>
    </source>
</evidence>
<reference evidence="2 3" key="2">
    <citation type="submission" date="2018-11" db="EMBL/GenBank/DDBJ databases">
        <authorList>
            <consortium name="Pathogen Informatics"/>
        </authorList>
    </citation>
    <scope>NUCLEOTIDE SEQUENCE [LARGE SCALE GENOMIC DNA]</scope>
</reference>
<dbReference type="Proteomes" id="UP000278627">
    <property type="component" value="Unassembled WGS sequence"/>
</dbReference>
<keyword evidence="3" id="KW-1185">Reference proteome</keyword>
<evidence type="ECO:0000313" key="4">
    <source>
        <dbReference type="WBParaSite" id="BPAG_0001202801-mRNA-1"/>
    </source>
</evidence>
<name>A0A0N4TTG4_BRUPA</name>
<dbReference type="AlphaFoldDB" id="A0A0N4TTG4"/>